<dbReference type="GO" id="GO:0005886">
    <property type="term" value="C:plasma membrane"/>
    <property type="evidence" value="ECO:0007669"/>
    <property type="project" value="UniProtKB-SubCell"/>
</dbReference>
<dbReference type="AlphaFoldDB" id="A0AAF0FUI7"/>
<evidence type="ECO:0000256" key="1">
    <source>
        <dbReference type="ARBA" id="ARBA00004651"/>
    </source>
</evidence>
<keyword evidence="3" id="KW-1003">Cell membrane</keyword>
<dbReference type="InterPro" id="IPR013525">
    <property type="entry name" value="ABC2_TM"/>
</dbReference>
<reference evidence="9" key="1">
    <citation type="submission" date="2022-01" db="EMBL/GenBank/DDBJ databases">
        <title>Complete genome of Methanomicrobium antiquum DSM 21220.</title>
        <authorList>
            <person name="Chen S.-C."/>
            <person name="You Y.-T."/>
            <person name="Zhou Y.-Z."/>
            <person name="Lai M.-C."/>
        </authorList>
    </citation>
    <scope>NUCLEOTIDE SEQUENCE</scope>
    <source>
        <strain evidence="9">DSM 21220</strain>
    </source>
</reference>
<comment type="subcellular location">
    <subcellularLocation>
        <location evidence="1">Cell membrane</location>
        <topology evidence="1">Multi-pass membrane protein</topology>
    </subcellularLocation>
</comment>
<evidence type="ECO:0000256" key="4">
    <source>
        <dbReference type="ARBA" id="ARBA00022692"/>
    </source>
</evidence>
<dbReference type="GeneID" id="79951066"/>
<sequence length="255" mass="29827">MNFSLIMDFAKRDLTERYSGSLLGFLWNFIFPLANIIVYTFIFSSIMGAKLPGSSDVFSYGIYICAGILPWTAFASMFARISTVFPDKRHILTKLNTNLRYFPLYIVISESVIFLGTMALFFVFLLYTGYQFSWLILFVPVIYFIQVLFAYSLGFFLANFMVFLKDLRETIQVVLLFWFWFTPIVYVFDILPEFAKGVIVWNPMTAVVNGYQSIFVYNEVPGFMFLGYVLLISIFMLLLSFWVFNKLEKDIRDFM</sequence>
<feature type="transmembrane region" description="Helical" evidence="7">
    <location>
        <begin position="133"/>
        <end position="158"/>
    </location>
</feature>
<dbReference type="GO" id="GO:0140359">
    <property type="term" value="F:ABC-type transporter activity"/>
    <property type="evidence" value="ECO:0007669"/>
    <property type="project" value="InterPro"/>
</dbReference>
<dbReference type="PANTHER" id="PTHR30413">
    <property type="entry name" value="INNER MEMBRANE TRANSPORT PERMEASE"/>
    <property type="match status" value="1"/>
</dbReference>
<accession>A0AAF0FUI7</accession>
<protein>
    <submittedName>
        <fullName evidence="9">ABC transporter permease</fullName>
    </submittedName>
</protein>
<feature type="transmembrane region" description="Helical" evidence="7">
    <location>
        <begin position="60"/>
        <end position="81"/>
    </location>
</feature>
<keyword evidence="2" id="KW-0813">Transport</keyword>
<feature type="transmembrane region" description="Helical" evidence="7">
    <location>
        <begin position="102"/>
        <end position="127"/>
    </location>
</feature>
<keyword evidence="5 7" id="KW-1133">Transmembrane helix</keyword>
<dbReference type="GO" id="GO:0015920">
    <property type="term" value="P:lipopolysaccharide transport"/>
    <property type="evidence" value="ECO:0007669"/>
    <property type="project" value="TreeGrafter"/>
</dbReference>
<feature type="transmembrane region" description="Helical" evidence="7">
    <location>
        <begin position="170"/>
        <end position="188"/>
    </location>
</feature>
<evidence type="ECO:0000313" key="9">
    <source>
        <dbReference type="EMBL" id="WFN36773.1"/>
    </source>
</evidence>
<name>A0AAF0FUI7_9EURY</name>
<evidence type="ECO:0000256" key="2">
    <source>
        <dbReference type="ARBA" id="ARBA00022448"/>
    </source>
</evidence>
<feature type="transmembrane region" description="Helical" evidence="7">
    <location>
        <begin position="21"/>
        <end position="48"/>
    </location>
</feature>
<feature type="domain" description="ABC transmembrane type-2" evidence="8">
    <location>
        <begin position="23"/>
        <end position="247"/>
    </location>
</feature>
<dbReference type="KEGG" id="manq:L1994_11655"/>
<evidence type="ECO:0000256" key="6">
    <source>
        <dbReference type="ARBA" id="ARBA00023136"/>
    </source>
</evidence>
<feature type="transmembrane region" description="Helical" evidence="7">
    <location>
        <begin position="225"/>
        <end position="245"/>
    </location>
</feature>
<proteinExistence type="predicted"/>
<keyword evidence="4 7" id="KW-0812">Transmembrane</keyword>
<dbReference type="InterPro" id="IPR047817">
    <property type="entry name" value="ABC2_TM_bact-type"/>
</dbReference>
<dbReference type="PROSITE" id="PS51012">
    <property type="entry name" value="ABC_TM2"/>
    <property type="match status" value="1"/>
</dbReference>
<gene>
    <name evidence="9" type="ORF">L1994_11655</name>
</gene>
<organism evidence="9 10">
    <name type="scientific">Methanomicrobium antiquum</name>
    <dbReference type="NCBI Taxonomy" id="487686"/>
    <lineage>
        <taxon>Archaea</taxon>
        <taxon>Methanobacteriati</taxon>
        <taxon>Methanobacteriota</taxon>
        <taxon>Stenosarchaea group</taxon>
        <taxon>Methanomicrobia</taxon>
        <taxon>Methanomicrobiales</taxon>
        <taxon>Methanomicrobiaceae</taxon>
        <taxon>Methanomicrobium</taxon>
    </lineage>
</organism>
<evidence type="ECO:0000256" key="7">
    <source>
        <dbReference type="SAM" id="Phobius"/>
    </source>
</evidence>
<evidence type="ECO:0000256" key="5">
    <source>
        <dbReference type="ARBA" id="ARBA00022989"/>
    </source>
</evidence>
<dbReference type="RefSeq" id="WP_278099609.1">
    <property type="nucleotide sequence ID" value="NZ_CP091092.1"/>
</dbReference>
<keyword evidence="10" id="KW-1185">Reference proteome</keyword>
<dbReference type="PANTHER" id="PTHR30413:SF10">
    <property type="entry name" value="CAPSULE POLYSACCHARIDE EXPORT INNER-MEMBRANE PROTEIN CTRC"/>
    <property type="match status" value="1"/>
</dbReference>
<dbReference type="Proteomes" id="UP001218895">
    <property type="component" value="Chromosome"/>
</dbReference>
<dbReference type="EMBL" id="CP091092">
    <property type="protein sequence ID" value="WFN36773.1"/>
    <property type="molecule type" value="Genomic_DNA"/>
</dbReference>
<dbReference type="Pfam" id="PF01061">
    <property type="entry name" value="ABC2_membrane"/>
    <property type="match status" value="1"/>
</dbReference>
<evidence type="ECO:0000256" key="3">
    <source>
        <dbReference type="ARBA" id="ARBA00022475"/>
    </source>
</evidence>
<evidence type="ECO:0000313" key="10">
    <source>
        <dbReference type="Proteomes" id="UP001218895"/>
    </source>
</evidence>
<evidence type="ECO:0000259" key="8">
    <source>
        <dbReference type="PROSITE" id="PS51012"/>
    </source>
</evidence>
<keyword evidence="6 7" id="KW-0472">Membrane</keyword>